<gene>
    <name evidence="2" type="ORF">GQS65_18070</name>
</gene>
<name>A0A6B0GSS4_9EURY</name>
<dbReference type="PANTHER" id="PTHR10426:SF88">
    <property type="entry name" value="ADIPOCYTE PLASMA MEMBRANE-ASSOCIATED PROTEIN HEMOMUCIN-RELATED"/>
    <property type="match status" value="1"/>
</dbReference>
<feature type="domain" description="SMP-30/Gluconolactonase/LRE-like region" evidence="1">
    <location>
        <begin position="47"/>
        <end position="213"/>
    </location>
</feature>
<comment type="caution">
    <text evidence="2">The sequence shown here is derived from an EMBL/GenBank/DDBJ whole genome shotgun (WGS) entry which is preliminary data.</text>
</comment>
<dbReference type="Gene3D" id="2.120.10.30">
    <property type="entry name" value="TolB, C-terminal domain"/>
    <property type="match status" value="1"/>
</dbReference>
<dbReference type="InterPro" id="IPR013658">
    <property type="entry name" value="SGL"/>
</dbReference>
<dbReference type="InterPro" id="IPR011042">
    <property type="entry name" value="6-blade_b-propeller_TolB-like"/>
</dbReference>
<dbReference type="Pfam" id="PF20067">
    <property type="entry name" value="SSL_N"/>
    <property type="match status" value="1"/>
</dbReference>
<dbReference type="AlphaFoldDB" id="A0A6B0GSS4"/>
<dbReference type="SUPFAM" id="SSF63829">
    <property type="entry name" value="Calcium-dependent phosphotriesterase"/>
    <property type="match status" value="1"/>
</dbReference>
<dbReference type="OrthoDB" id="268465at2157"/>
<dbReference type="PANTHER" id="PTHR10426">
    <property type="entry name" value="STRICTOSIDINE SYNTHASE-RELATED"/>
    <property type="match status" value="1"/>
</dbReference>
<dbReference type="EMBL" id="WSZK01000034">
    <property type="protein sequence ID" value="MWG36367.1"/>
    <property type="molecule type" value="Genomic_DNA"/>
</dbReference>
<evidence type="ECO:0000259" key="1">
    <source>
        <dbReference type="Pfam" id="PF08450"/>
    </source>
</evidence>
<evidence type="ECO:0000313" key="2">
    <source>
        <dbReference type="EMBL" id="MWG36367.1"/>
    </source>
</evidence>
<accession>A0A6B0GSS4</accession>
<organism evidence="2 3">
    <name type="scientific">Halomarina oriensis</name>
    <dbReference type="NCBI Taxonomy" id="671145"/>
    <lineage>
        <taxon>Archaea</taxon>
        <taxon>Methanobacteriati</taxon>
        <taxon>Methanobacteriota</taxon>
        <taxon>Stenosarchaea group</taxon>
        <taxon>Halobacteria</taxon>
        <taxon>Halobacteriales</taxon>
        <taxon>Natronomonadaceae</taxon>
        <taxon>Halomarina</taxon>
    </lineage>
</organism>
<sequence>MVRVDGPEDVAFDDENRLYTGAGDGRVYRTVEPIDESTSEATVEVYAALDGRPLGLTFDGDDLLVAATEAGLCSVAPHGEVTTLADSADGRPVAYADDIFVADDGTVYFTDATAHERFEDELWELGDTGRLLAYHPDSGETTVELDGLGFANGLALGPDDESLLVTETSRYRVTQYWFEGDREGEDAPFVETLPGFPDNVDRGADGRYWLAIPSLRADVLDTLHRYPWVIRQLGKLPESATEIDIEPYGLVVELDADGNVVDSLHAPDGDVFGITSATPHDDALYLGSLFGSSVARYPFDSE</sequence>
<dbReference type="Proteomes" id="UP000451471">
    <property type="component" value="Unassembled WGS sequence"/>
</dbReference>
<dbReference type="Pfam" id="PF08450">
    <property type="entry name" value="SGL"/>
    <property type="match status" value="1"/>
</dbReference>
<protein>
    <submittedName>
        <fullName evidence="2">SMP-30/gluconolactonase/LRE family protein</fullName>
    </submittedName>
</protein>
<dbReference type="GO" id="GO:0016787">
    <property type="term" value="F:hydrolase activity"/>
    <property type="evidence" value="ECO:0007669"/>
    <property type="project" value="TreeGrafter"/>
</dbReference>
<reference evidence="2 3" key="1">
    <citation type="submission" date="2019-12" db="EMBL/GenBank/DDBJ databases">
        <title>Halocatena pleomorpha gen. nov. sp. nov., an extremely halophilic archaeon of family Halobacteriaceae isolated from saltpan soil.</title>
        <authorList>
            <person name="Pal Y."/>
            <person name="Verma A."/>
            <person name="Krishnamurthi S."/>
            <person name="Kumar P."/>
        </authorList>
    </citation>
    <scope>NUCLEOTIDE SEQUENCE [LARGE SCALE GENOMIC DNA]</scope>
    <source>
        <strain evidence="2 3">JCM 16495</strain>
    </source>
</reference>
<keyword evidence="3" id="KW-1185">Reference proteome</keyword>
<evidence type="ECO:0000313" key="3">
    <source>
        <dbReference type="Proteomes" id="UP000451471"/>
    </source>
</evidence>
<proteinExistence type="predicted"/>